<evidence type="ECO:0000259" key="2">
    <source>
        <dbReference type="Pfam" id="PF00501"/>
    </source>
</evidence>
<dbReference type="SUPFAM" id="SSF56801">
    <property type="entry name" value="Acetyl-CoA synthetase-like"/>
    <property type="match status" value="1"/>
</dbReference>
<dbReference type="GO" id="GO:0016874">
    <property type="term" value="F:ligase activity"/>
    <property type="evidence" value="ECO:0007669"/>
    <property type="project" value="UniProtKB-KW"/>
</dbReference>
<dbReference type="InterPro" id="IPR042099">
    <property type="entry name" value="ANL_N_sf"/>
</dbReference>
<dbReference type="GO" id="GO:0005737">
    <property type="term" value="C:cytoplasm"/>
    <property type="evidence" value="ECO:0007669"/>
    <property type="project" value="TreeGrafter"/>
</dbReference>
<dbReference type="InterPro" id="IPR000873">
    <property type="entry name" value="AMP-dep_synth/lig_dom"/>
</dbReference>
<evidence type="ECO:0000313" key="3">
    <source>
        <dbReference type="EMBL" id="NEE12432.1"/>
    </source>
</evidence>
<dbReference type="Pfam" id="PF00501">
    <property type="entry name" value="AMP-binding"/>
    <property type="match status" value="1"/>
</dbReference>
<comment type="caution">
    <text evidence="3">The sequence shown here is derived from an EMBL/GenBank/DDBJ whole genome shotgun (WGS) entry which is preliminary data.</text>
</comment>
<dbReference type="GO" id="GO:0044550">
    <property type="term" value="P:secondary metabolite biosynthetic process"/>
    <property type="evidence" value="ECO:0007669"/>
    <property type="project" value="TreeGrafter"/>
</dbReference>
<gene>
    <name evidence="3" type="ORF">G3M58_39000</name>
</gene>
<dbReference type="PANTHER" id="PTHR45527:SF10">
    <property type="entry name" value="PYOCHELIN SYNTHASE PCHF"/>
    <property type="match status" value="1"/>
</dbReference>
<feature type="non-terminal residue" evidence="3">
    <location>
        <position position="105"/>
    </location>
</feature>
<dbReference type="GO" id="GO:0043041">
    <property type="term" value="P:amino acid activation for nonribosomal peptide biosynthetic process"/>
    <property type="evidence" value="ECO:0007669"/>
    <property type="project" value="TreeGrafter"/>
</dbReference>
<feature type="non-terminal residue" evidence="3">
    <location>
        <position position="1"/>
    </location>
</feature>
<dbReference type="EMBL" id="JAAGMN010004077">
    <property type="protein sequence ID" value="NEE12432.1"/>
    <property type="molecule type" value="Genomic_DNA"/>
</dbReference>
<protein>
    <submittedName>
        <fullName evidence="3">AMP-binding protein</fullName>
    </submittedName>
</protein>
<organism evidence="3">
    <name type="scientific">Streptomyces sp. SID7499</name>
    <dbReference type="NCBI Taxonomy" id="2706086"/>
    <lineage>
        <taxon>Bacteria</taxon>
        <taxon>Bacillati</taxon>
        <taxon>Actinomycetota</taxon>
        <taxon>Actinomycetes</taxon>
        <taxon>Kitasatosporales</taxon>
        <taxon>Streptomycetaceae</taxon>
        <taxon>Streptomyces</taxon>
    </lineage>
</organism>
<name>A0A6G3X453_9ACTN</name>
<keyword evidence="1" id="KW-0436">Ligase</keyword>
<dbReference type="AlphaFoldDB" id="A0A6G3X453"/>
<feature type="domain" description="AMP-dependent synthetase/ligase" evidence="2">
    <location>
        <begin position="1"/>
        <end position="75"/>
    </location>
</feature>
<proteinExistence type="predicted"/>
<reference evidence="3" key="1">
    <citation type="submission" date="2020-01" db="EMBL/GenBank/DDBJ databases">
        <title>Insect and environment-associated Actinomycetes.</title>
        <authorList>
            <person name="Currrie C."/>
            <person name="Chevrette M."/>
            <person name="Carlson C."/>
            <person name="Stubbendieck R."/>
            <person name="Wendt-Pienkowski E."/>
        </authorList>
    </citation>
    <scope>NUCLEOTIDE SEQUENCE</scope>
    <source>
        <strain evidence="3">SID7499</strain>
    </source>
</reference>
<dbReference type="Gene3D" id="3.40.50.12780">
    <property type="entry name" value="N-terminal domain of ligase-like"/>
    <property type="match status" value="1"/>
</dbReference>
<sequence length="105" mass="10322">RASAVAGGLRDRGVGPDDIVAVTIPRGADMVVAVVAVLVAGAAYLPVDSTQPPDRVAAVLADAAPALVLTPGELRALETAAVSVAPMADPDPASAAYVIYTSGST</sequence>
<evidence type="ECO:0000256" key="1">
    <source>
        <dbReference type="ARBA" id="ARBA00022598"/>
    </source>
</evidence>
<accession>A0A6G3X453</accession>
<dbReference type="GO" id="GO:0031177">
    <property type="term" value="F:phosphopantetheine binding"/>
    <property type="evidence" value="ECO:0007669"/>
    <property type="project" value="TreeGrafter"/>
</dbReference>
<dbReference type="PANTHER" id="PTHR45527">
    <property type="entry name" value="NONRIBOSOMAL PEPTIDE SYNTHETASE"/>
    <property type="match status" value="1"/>
</dbReference>